<keyword evidence="2 3" id="KW-0040">ANK repeat</keyword>
<organism evidence="4 5">
    <name type="scientific">Miscanthus lutarioriparius</name>
    <dbReference type="NCBI Taxonomy" id="422564"/>
    <lineage>
        <taxon>Eukaryota</taxon>
        <taxon>Viridiplantae</taxon>
        <taxon>Streptophyta</taxon>
        <taxon>Embryophyta</taxon>
        <taxon>Tracheophyta</taxon>
        <taxon>Spermatophyta</taxon>
        <taxon>Magnoliopsida</taxon>
        <taxon>Liliopsida</taxon>
        <taxon>Poales</taxon>
        <taxon>Poaceae</taxon>
        <taxon>PACMAD clade</taxon>
        <taxon>Panicoideae</taxon>
        <taxon>Andropogonodae</taxon>
        <taxon>Andropogoneae</taxon>
        <taxon>Saccharinae</taxon>
        <taxon>Miscanthus</taxon>
    </lineage>
</organism>
<evidence type="ECO:0000256" key="3">
    <source>
        <dbReference type="PROSITE-ProRule" id="PRU00023"/>
    </source>
</evidence>
<dbReference type="InterPro" id="IPR002110">
    <property type="entry name" value="Ankyrin_rpt"/>
</dbReference>
<dbReference type="Proteomes" id="UP000604825">
    <property type="component" value="Unassembled WGS sequence"/>
</dbReference>
<dbReference type="GO" id="GO:0005886">
    <property type="term" value="C:plasma membrane"/>
    <property type="evidence" value="ECO:0007669"/>
    <property type="project" value="TreeGrafter"/>
</dbReference>
<comment type="caution">
    <text evidence="4">The sequence shown here is derived from an EMBL/GenBank/DDBJ whole genome shotgun (WGS) entry which is preliminary data.</text>
</comment>
<dbReference type="Pfam" id="PF12796">
    <property type="entry name" value="Ank_2"/>
    <property type="match status" value="3"/>
</dbReference>
<evidence type="ECO:0000313" key="5">
    <source>
        <dbReference type="Proteomes" id="UP000604825"/>
    </source>
</evidence>
<protein>
    <submittedName>
        <fullName evidence="4">Uncharacterized protein</fullName>
    </submittedName>
</protein>
<keyword evidence="5" id="KW-1185">Reference proteome</keyword>
<proteinExistence type="predicted"/>
<dbReference type="SUPFAM" id="SSF48403">
    <property type="entry name" value="Ankyrin repeat"/>
    <property type="match status" value="1"/>
</dbReference>
<dbReference type="EMBL" id="CAJGYO010000017">
    <property type="protein sequence ID" value="CAD6334872.1"/>
    <property type="molecule type" value="Genomic_DNA"/>
</dbReference>
<dbReference type="Gene3D" id="1.25.40.20">
    <property type="entry name" value="Ankyrin repeat-containing domain"/>
    <property type="match status" value="1"/>
</dbReference>
<dbReference type="SMART" id="SM00248">
    <property type="entry name" value="ANK"/>
    <property type="match status" value="9"/>
</dbReference>
<feature type="repeat" description="ANK" evidence="3">
    <location>
        <begin position="36"/>
        <end position="68"/>
    </location>
</feature>
<dbReference type="PROSITE" id="PS50088">
    <property type="entry name" value="ANK_REPEAT"/>
    <property type="match status" value="2"/>
</dbReference>
<evidence type="ECO:0000256" key="1">
    <source>
        <dbReference type="ARBA" id="ARBA00022737"/>
    </source>
</evidence>
<sequence>MNPQLLKAVSTGDADLLAQILSTSTKCACLEGVTAEGSSALHIAARHGYLKLVEMICDQDISLIKARNNLLDTPLICAARAGHVDVVDYLIQLASAQRDTEYVLRAWNSGGAPAVHEAVRNGHASVLGKLMSREASLAAVVDGQGVSPLYMAVVSNQADMVDILVTEYREGIVRSPASYAGPGGQTALHAAVFARNDRGSMRLACSRNVLESLQRWEPTLAQKADSSGRTALHYAAPSGKTGVVKLLLVNSLLAYIPDDDGLYPVHYAAMGGYSEIIREIMEICPSCDELVDKKHRSILHCAVEFVKTKVVWYICRNPKFKSIMNAGDSEGNTPLHLAVNHVHVFIFYLLMMDLRFFDAYAGISIIFDLARSLRYNHCLEEEKESSRYSDVSQSILCLSYRSLALARQCGELRESSAPEKEDIALEHTA</sequence>
<dbReference type="OrthoDB" id="609792at2759"/>
<gene>
    <name evidence="4" type="ORF">NCGR_LOCUS58970</name>
</gene>
<dbReference type="PANTHER" id="PTHR24186">
    <property type="entry name" value="PROTEIN PHOSPHATASE 1 REGULATORY SUBUNIT"/>
    <property type="match status" value="1"/>
</dbReference>
<dbReference type="AlphaFoldDB" id="A0A811RY11"/>
<feature type="repeat" description="ANK" evidence="3">
    <location>
        <begin position="227"/>
        <end position="248"/>
    </location>
</feature>
<name>A0A811RY11_9POAL</name>
<evidence type="ECO:0000256" key="2">
    <source>
        <dbReference type="ARBA" id="ARBA00023043"/>
    </source>
</evidence>
<evidence type="ECO:0000313" key="4">
    <source>
        <dbReference type="EMBL" id="CAD6334872.1"/>
    </source>
</evidence>
<keyword evidence="1" id="KW-0677">Repeat</keyword>
<dbReference type="PROSITE" id="PS50297">
    <property type="entry name" value="ANK_REP_REGION"/>
    <property type="match status" value="2"/>
</dbReference>
<reference evidence="4" key="1">
    <citation type="submission" date="2020-10" db="EMBL/GenBank/DDBJ databases">
        <authorList>
            <person name="Han B."/>
            <person name="Lu T."/>
            <person name="Zhao Q."/>
            <person name="Huang X."/>
            <person name="Zhao Y."/>
        </authorList>
    </citation>
    <scope>NUCLEOTIDE SEQUENCE</scope>
</reference>
<dbReference type="PANTHER" id="PTHR24186:SF50">
    <property type="entry name" value="ANKYRIN REPEAT-CONTAINING PROTEIN ITN1-LIKE ISOFORM X1"/>
    <property type="match status" value="1"/>
</dbReference>
<dbReference type="InterPro" id="IPR036770">
    <property type="entry name" value="Ankyrin_rpt-contain_sf"/>
</dbReference>
<accession>A0A811RY11</accession>